<dbReference type="InterPro" id="IPR001296">
    <property type="entry name" value="Glyco_trans_1"/>
</dbReference>
<dbReference type="Proteomes" id="UP000178272">
    <property type="component" value="Unassembled WGS sequence"/>
</dbReference>
<organism evidence="4 5">
    <name type="scientific">Candidatus Blackburnbacteria bacterium RIFCSPHIGHO2_12_FULL_41_13b</name>
    <dbReference type="NCBI Taxonomy" id="1797517"/>
    <lineage>
        <taxon>Bacteria</taxon>
        <taxon>Candidatus Blackburniibacteriota</taxon>
    </lineage>
</organism>
<dbReference type="GO" id="GO:0016757">
    <property type="term" value="F:glycosyltransferase activity"/>
    <property type="evidence" value="ECO:0007669"/>
    <property type="project" value="InterPro"/>
</dbReference>
<dbReference type="Pfam" id="PF00534">
    <property type="entry name" value="Glycos_transf_1"/>
    <property type="match status" value="1"/>
</dbReference>
<evidence type="ECO:0000259" key="2">
    <source>
        <dbReference type="Pfam" id="PF00534"/>
    </source>
</evidence>
<comment type="caution">
    <text evidence="4">The sequence shown here is derived from an EMBL/GenBank/DDBJ whole genome shotgun (WGS) entry which is preliminary data.</text>
</comment>
<dbReference type="PANTHER" id="PTHR46401">
    <property type="entry name" value="GLYCOSYLTRANSFERASE WBBK-RELATED"/>
    <property type="match status" value="1"/>
</dbReference>
<dbReference type="AlphaFoldDB" id="A0A1G1VBR4"/>
<dbReference type="STRING" id="1797517.A3F61_00570"/>
<gene>
    <name evidence="4" type="ORF">A3F61_00570</name>
</gene>
<dbReference type="CDD" id="cd03809">
    <property type="entry name" value="GT4_MtfB-like"/>
    <property type="match status" value="1"/>
</dbReference>
<evidence type="ECO:0008006" key="6">
    <source>
        <dbReference type="Google" id="ProtNLM"/>
    </source>
</evidence>
<evidence type="ECO:0000259" key="3">
    <source>
        <dbReference type="Pfam" id="PF13439"/>
    </source>
</evidence>
<sequence length="360" mass="40608">MKIAIDISSVVYGTGVSWYTQNLVKNILRLDREDDFTLFGGSLRQLGHLKKIAAGFPRLPRTKFFPLPPTALDFLWNRLHSLPIEKLIGDMDVFHSSDWTQPPTSAFKVTTIHDLVPLRFPNISHPKIVSVHKRRLEWVKKEVQRIIAVSEFTKKEIVEVLDIDPAKIIVIPEAADTIFRPTPQSKIEQVAKKYELNKPYLLVVGSDPRKNLPRIIEACKTLKTEIDLDLVVVGRPWNNALGQKARFLGYVERTDMPALYSGARTLVYASVYEGFGLPILEAMSSDCPVVTSNLSSMPEVAGDAAFFIDPNNSRDIALGIKGVLSNRTKWIKRGRERVKKFSWIKAAESTVKVYNEAGLR</sequence>
<reference evidence="4 5" key="1">
    <citation type="journal article" date="2016" name="Nat. Commun.">
        <title>Thousands of microbial genomes shed light on interconnected biogeochemical processes in an aquifer system.</title>
        <authorList>
            <person name="Anantharaman K."/>
            <person name="Brown C.T."/>
            <person name="Hug L.A."/>
            <person name="Sharon I."/>
            <person name="Castelle C.J."/>
            <person name="Probst A.J."/>
            <person name="Thomas B.C."/>
            <person name="Singh A."/>
            <person name="Wilkins M.J."/>
            <person name="Karaoz U."/>
            <person name="Brodie E.L."/>
            <person name="Williams K.H."/>
            <person name="Hubbard S.S."/>
            <person name="Banfield J.F."/>
        </authorList>
    </citation>
    <scope>NUCLEOTIDE SEQUENCE [LARGE SCALE GENOMIC DNA]</scope>
</reference>
<dbReference type="EMBL" id="MHCA01000004">
    <property type="protein sequence ID" value="OGY12904.1"/>
    <property type="molecule type" value="Genomic_DNA"/>
</dbReference>
<evidence type="ECO:0000313" key="5">
    <source>
        <dbReference type="Proteomes" id="UP000178272"/>
    </source>
</evidence>
<feature type="domain" description="Glycosyltransferase subfamily 4-like N-terminal" evidence="3">
    <location>
        <begin position="15"/>
        <end position="177"/>
    </location>
</feature>
<feature type="domain" description="Glycosyl transferase family 1" evidence="2">
    <location>
        <begin position="196"/>
        <end position="336"/>
    </location>
</feature>
<dbReference type="InterPro" id="IPR028098">
    <property type="entry name" value="Glyco_trans_4-like_N"/>
</dbReference>
<dbReference type="SUPFAM" id="SSF53756">
    <property type="entry name" value="UDP-Glycosyltransferase/glycogen phosphorylase"/>
    <property type="match status" value="1"/>
</dbReference>
<dbReference type="GO" id="GO:0009103">
    <property type="term" value="P:lipopolysaccharide biosynthetic process"/>
    <property type="evidence" value="ECO:0007669"/>
    <property type="project" value="TreeGrafter"/>
</dbReference>
<keyword evidence="1" id="KW-0808">Transferase</keyword>
<evidence type="ECO:0000256" key="1">
    <source>
        <dbReference type="ARBA" id="ARBA00022679"/>
    </source>
</evidence>
<dbReference type="PANTHER" id="PTHR46401:SF2">
    <property type="entry name" value="GLYCOSYLTRANSFERASE WBBK-RELATED"/>
    <property type="match status" value="1"/>
</dbReference>
<name>A0A1G1VBR4_9BACT</name>
<dbReference type="Pfam" id="PF13439">
    <property type="entry name" value="Glyco_transf_4"/>
    <property type="match status" value="1"/>
</dbReference>
<evidence type="ECO:0000313" key="4">
    <source>
        <dbReference type="EMBL" id="OGY12904.1"/>
    </source>
</evidence>
<dbReference type="Gene3D" id="3.40.50.2000">
    <property type="entry name" value="Glycogen Phosphorylase B"/>
    <property type="match status" value="2"/>
</dbReference>
<protein>
    <recommendedName>
        <fullName evidence="6">Glycosyl transferase group 1</fullName>
    </recommendedName>
</protein>
<accession>A0A1G1VBR4</accession>
<proteinExistence type="predicted"/>